<dbReference type="KEGG" id="woc:BA177_10265"/>
<dbReference type="PANTHER" id="PTHR30558:SF13">
    <property type="entry name" value="BIOPOLYMER TRANSPORT PROTEIN EXBD2"/>
    <property type="match status" value="1"/>
</dbReference>
<reference evidence="9 10" key="1">
    <citation type="submission" date="2016-06" db="EMBL/GenBank/DDBJ databases">
        <title>Complete genome sequence of a deep-branching marine Gamma Proteobacterium Woeseia oceani type strain XK5.</title>
        <authorList>
            <person name="Mu D."/>
            <person name="Du Z."/>
        </authorList>
    </citation>
    <scope>NUCLEOTIDE SEQUENCE [LARGE SCALE GENOMIC DNA]</scope>
    <source>
        <strain evidence="9 10">XK5</strain>
    </source>
</reference>
<dbReference type="GO" id="GO:0015031">
    <property type="term" value="P:protein transport"/>
    <property type="evidence" value="ECO:0007669"/>
    <property type="project" value="UniProtKB-KW"/>
</dbReference>
<keyword evidence="6 8" id="KW-0472">Membrane</keyword>
<comment type="subcellular location">
    <subcellularLocation>
        <location evidence="1">Cell membrane</location>
        <topology evidence="1">Single-pass membrane protein</topology>
    </subcellularLocation>
    <subcellularLocation>
        <location evidence="7">Cell membrane</location>
        <topology evidence="7">Single-pass type II membrane protein</topology>
    </subcellularLocation>
</comment>
<dbReference type="PANTHER" id="PTHR30558">
    <property type="entry name" value="EXBD MEMBRANE COMPONENT OF PMF-DRIVEN MACROMOLECULE IMPORT SYSTEM"/>
    <property type="match status" value="1"/>
</dbReference>
<evidence type="ECO:0000256" key="6">
    <source>
        <dbReference type="ARBA" id="ARBA00023136"/>
    </source>
</evidence>
<keyword evidence="4 7" id="KW-0812">Transmembrane</keyword>
<dbReference type="EMBL" id="CP016268">
    <property type="protein sequence ID" value="ANO51538.1"/>
    <property type="molecule type" value="Genomic_DNA"/>
</dbReference>
<sequence>MNSHLPPADSADSRQRSDIDLTPMLDVVFIMLIFFLVTATFVREHGIPVNRPDAPARPTEETTILVTIDDDSRYWIGQRLIDPRALRANLERLGGEAPDAPMVVSASPKSRNEALVIALDAARAAGLYDIAMVKD</sequence>
<dbReference type="GO" id="GO:0005886">
    <property type="term" value="C:plasma membrane"/>
    <property type="evidence" value="ECO:0007669"/>
    <property type="project" value="UniProtKB-SubCell"/>
</dbReference>
<evidence type="ECO:0000313" key="10">
    <source>
        <dbReference type="Proteomes" id="UP000092695"/>
    </source>
</evidence>
<evidence type="ECO:0008006" key="11">
    <source>
        <dbReference type="Google" id="ProtNLM"/>
    </source>
</evidence>
<keyword evidence="7" id="KW-0813">Transport</keyword>
<evidence type="ECO:0000256" key="3">
    <source>
        <dbReference type="ARBA" id="ARBA00022475"/>
    </source>
</evidence>
<name>A0A193LGF3_9GAMM</name>
<evidence type="ECO:0000256" key="5">
    <source>
        <dbReference type="ARBA" id="ARBA00022989"/>
    </source>
</evidence>
<proteinExistence type="inferred from homology"/>
<evidence type="ECO:0000313" key="9">
    <source>
        <dbReference type="EMBL" id="ANO51538.1"/>
    </source>
</evidence>
<dbReference type="InterPro" id="IPR003400">
    <property type="entry name" value="ExbD"/>
</dbReference>
<keyword evidence="5 8" id="KW-1133">Transmembrane helix</keyword>
<evidence type="ECO:0000256" key="4">
    <source>
        <dbReference type="ARBA" id="ARBA00022692"/>
    </source>
</evidence>
<dbReference type="RefSeq" id="WP_068615974.1">
    <property type="nucleotide sequence ID" value="NZ_CP016268.1"/>
</dbReference>
<dbReference type="Pfam" id="PF02472">
    <property type="entry name" value="ExbD"/>
    <property type="match status" value="1"/>
</dbReference>
<evidence type="ECO:0000256" key="8">
    <source>
        <dbReference type="SAM" id="Phobius"/>
    </source>
</evidence>
<evidence type="ECO:0000256" key="7">
    <source>
        <dbReference type="RuleBase" id="RU003879"/>
    </source>
</evidence>
<dbReference type="GO" id="GO:0022857">
    <property type="term" value="F:transmembrane transporter activity"/>
    <property type="evidence" value="ECO:0007669"/>
    <property type="project" value="InterPro"/>
</dbReference>
<evidence type="ECO:0000256" key="2">
    <source>
        <dbReference type="ARBA" id="ARBA00005811"/>
    </source>
</evidence>
<dbReference type="OrthoDB" id="9793581at2"/>
<comment type="similarity">
    <text evidence="2 7">Belongs to the ExbD/TolR family.</text>
</comment>
<evidence type="ECO:0000256" key="1">
    <source>
        <dbReference type="ARBA" id="ARBA00004162"/>
    </source>
</evidence>
<dbReference type="AlphaFoldDB" id="A0A193LGF3"/>
<keyword evidence="3" id="KW-1003">Cell membrane</keyword>
<protein>
    <recommendedName>
        <fullName evidence="11">Biopolymer transporter ExbD</fullName>
    </recommendedName>
</protein>
<dbReference type="Gene3D" id="3.30.420.270">
    <property type="match status" value="1"/>
</dbReference>
<dbReference type="Proteomes" id="UP000092695">
    <property type="component" value="Chromosome"/>
</dbReference>
<keyword evidence="7" id="KW-0653">Protein transport</keyword>
<dbReference type="STRING" id="1548547.BA177_10265"/>
<organism evidence="9 10">
    <name type="scientific">Woeseia oceani</name>
    <dbReference type="NCBI Taxonomy" id="1548547"/>
    <lineage>
        <taxon>Bacteria</taxon>
        <taxon>Pseudomonadati</taxon>
        <taxon>Pseudomonadota</taxon>
        <taxon>Gammaproteobacteria</taxon>
        <taxon>Woeseiales</taxon>
        <taxon>Woeseiaceae</taxon>
        <taxon>Woeseia</taxon>
    </lineage>
</organism>
<feature type="transmembrane region" description="Helical" evidence="8">
    <location>
        <begin position="24"/>
        <end position="42"/>
    </location>
</feature>
<keyword evidence="10" id="KW-1185">Reference proteome</keyword>
<accession>A0A193LGF3</accession>
<gene>
    <name evidence="9" type="ORF">BA177_10265</name>
</gene>